<comment type="caution">
    <text evidence="2">The sequence shown here is derived from an EMBL/GenBank/DDBJ whole genome shotgun (WGS) entry which is preliminary data.</text>
</comment>
<dbReference type="PANTHER" id="PTHR10491">
    <property type="entry name" value="DTDP-4-DEHYDRORHAMNOSE REDUCTASE"/>
    <property type="match status" value="1"/>
</dbReference>
<evidence type="ECO:0000313" key="2">
    <source>
        <dbReference type="EMBL" id="KAF7185896.1"/>
    </source>
</evidence>
<dbReference type="InterPro" id="IPR036291">
    <property type="entry name" value="NAD(P)-bd_dom_sf"/>
</dbReference>
<proteinExistence type="predicted"/>
<dbReference type="GO" id="GO:0006556">
    <property type="term" value="P:S-adenosylmethionine biosynthetic process"/>
    <property type="evidence" value="ECO:0007669"/>
    <property type="project" value="TreeGrafter"/>
</dbReference>
<evidence type="ECO:0000259" key="1">
    <source>
        <dbReference type="Pfam" id="PF04321"/>
    </source>
</evidence>
<dbReference type="Proteomes" id="UP000660729">
    <property type="component" value="Unassembled WGS sequence"/>
</dbReference>
<keyword evidence="3" id="KW-1185">Reference proteome</keyword>
<evidence type="ECO:0000313" key="3">
    <source>
        <dbReference type="Proteomes" id="UP000660729"/>
    </source>
</evidence>
<dbReference type="SUPFAM" id="SSF51735">
    <property type="entry name" value="NAD(P)-binding Rossmann-fold domains"/>
    <property type="match status" value="1"/>
</dbReference>
<sequence>MLSALRSTLQESATPSLTYQRRPHIMPAAKQNKFLVWGSGGWIGGQIIDLLKEQGKIVLGTTVRMEEQQKVREVLDTIKPTHVINCAGKTGRPNVDWCEDHKIETMQANGLGALILTNECYTRGIHLTHLATGCANLHRLLQLKQY</sequence>
<dbReference type="EMBL" id="JABCIY010000306">
    <property type="protein sequence ID" value="KAF7185896.1"/>
    <property type="molecule type" value="Genomic_DNA"/>
</dbReference>
<dbReference type="Gene3D" id="3.40.50.720">
    <property type="entry name" value="NAD(P)-binding Rossmann-like Domain"/>
    <property type="match status" value="1"/>
</dbReference>
<reference evidence="2" key="1">
    <citation type="submission" date="2020-04" db="EMBL/GenBank/DDBJ databases">
        <title>Draft genome resource of the tomato pathogen Pseudocercospora fuligena.</title>
        <authorList>
            <person name="Zaccaron A."/>
        </authorList>
    </citation>
    <scope>NUCLEOTIDE SEQUENCE</scope>
    <source>
        <strain evidence="2">PF001</strain>
    </source>
</reference>
<feature type="domain" description="RmlD-like substrate binding" evidence="1">
    <location>
        <begin position="33"/>
        <end position="132"/>
    </location>
</feature>
<protein>
    <submittedName>
        <fullName evidence="2">UDP-glucose 4,6-dehydratase/UDP-4-keto-6-deoxy-D-glucose</fullName>
    </submittedName>
</protein>
<dbReference type="Pfam" id="PF04321">
    <property type="entry name" value="RmlD_sub_bind"/>
    <property type="match status" value="1"/>
</dbReference>
<dbReference type="InterPro" id="IPR005913">
    <property type="entry name" value="dTDP_dehydrorham_reduct"/>
</dbReference>
<organism evidence="2 3">
    <name type="scientific">Pseudocercospora fuligena</name>
    <dbReference type="NCBI Taxonomy" id="685502"/>
    <lineage>
        <taxon>Eukaryota</taxon>
        <taxon>Fungi</taxon>
        <taxon>Dikarya</taxon>
        <taxon>Ascomycota</taxon>
        <taxon>Pezizomycotina</taxon>
        <taxon>Dothideomycetes</taxon>
        <taxon>Dothideomycetidae</taxon>
        <taxon>Mycosphaerellales</taxon>
        <taxon>Mycosphaerellaceae</taxon>
        <taxon>Pseudocercospora</taxon>
    </lineage>
</organism>
<name>A0A8H6R4T4_9PEZI</name>
<dbReference type="OrthoDB" id="16464at2759"/>
<dbReference type="AlphaFoldDB" id="A0A8H6R4T4"/>
<dbReference type="InterPro" id="IPR029903">
    <property type="entry name" value="RmlD-like-bd"/>
</dbReference>
<dbReference type="GO" id="GO:0048270">
    <property type="term" value="F:methionine adenosyltransferase regulator activity"/>
    <property type="evidence" value="ECO:0007669"/>
    <property type="project" value="TreeGrafter"/>
</dbReference>
<dbReference type="GO" id="GO:0048269">
    <property type="term" value="C:methionine adenosyltransferase complex"/>
    <property type="evidence" value="ECO:0007669"/>
    <property type="project" value="TreeGrafter"/>
</dbReference>
<gene>
    <name evidence="2" type="ORF">HII31_12769</name>
</gene>
<dbReference type="PANTHER" id="PTHR10491:SF4">
    <property type="entry name" value="METHIONINE ADENOSYLTRANSFERASE 2 SUBUNIT BETA"/>
    <property type="match status" value="1"/>
</dbReference>
<accession>A0A8H6R4T4</accession>